<evidence type="ECO:0000259" key="7">
    <source>
        <dbReference type="PROSITE" id="PS50893"/>
    </source>
</evidence>
<evidence type="ECO:0000256" key="2">
    <source>
        <dbReference type="ARBA" id="ARBA00022448"/>
    </source>
</evidence>
<dbReference type="SMART" id="SM00382">
    <property type="entry name" value="AAA"/>
    <property type="match status" value="1"/>
</dbReference>
<evidence type="ECO:0000256" key="1">
    <source>
        <dbReference type="ARBA" id="ARBA00005417"/>
    </source>
</evidence>
<dbReference type="GO" id="GO:0005524">
    <property type="term" value="F:ATP binding"/>
    <property type="evidence" value="ECO:0007669"/>
    <property type="project" value="UniProtKB-KW"/>
</dbReference>
<name>A0A251X5J8_9GAMM</name>
<sequence length="257" mass="29402">MLQLKKVSYHWQQQILLQDISLTIEKGKMIALLGVNGAGKTTLLRLCAGLLVPTRGEIYLKQQLLTQFTPKQRAQFITYLPHNHPISFRFSVEEVVMMGRHPYWSRFQMPTVQDRVTVDKALQWTDCAHLRCRFIDQLSSGERQRVLIARALVTGADYLLLDEPTANLDIAHTLAIFKLAQQLVQQEKTIIFSTHDINIAARYADKVILLTDQKCAIIGSVEEVLTTDRMQQIFGVNATPIFTEKKDKKLMQFSFSI</sequence>
<keyword evidence="4" id="KW-0067">ATP-binding</keyword>
<dbReference type="Pfam" id="PF00005">
    <property type="entry name" value="ABC_tran"/>
    <property type="match status" value="1"/>
</dbReference>
<evidence type="ECO:0000313" key="8">
    <source>
        <dbReference type="EMBL" id="OUD12929.1"/>
    </source>
</evidence>
<keyword evidence="9" id="KW-1185">Reference proteome</keyword>
<dbReference type="RefSeq" id="WP_086488870.1">
    <property type="nucleotide sequence ID" value="NZ_MSLT01000019.1"/>
</dbReference>
<dbReference type="PANTHER" id="PTHR42794:SF1">
    <property type="entry name" value="HEMIN IMPORT ATP-BINDING PROTEIN HMUV"/>
    <property type="match status" value="1"/>
</dbReference>
<dbReference type="InterPro" id="IPR017871">
    <property type="entry name" value="ABC_transporter-like_CS"/>
</dbReference>
<dbReference type="EMBL" id="MSLT01000019">
    <property type="protein sequence ID" value="OUD12929.1"/>
    <property type="molecule type" value="Genomic_DNA"/>
</dbReference>
<evidence type="ECO:0000256" key="5">
    <source>
        <dbReference type="ARBA" id="ARBA00022967"/>
    </source>
</evidence>
<reference evidence="8 9" key="1">
    <citation type="submission" date="2016-12" db="EMBL/GenBank/DDBJ databases">
        <title>Thioflexothrix psekupsii D3 genome sequencing and assembly.</title>
        <authorList>
            <person name="Fomenkov A."/>
            <person name="Vincze T."/>
            <person name="Grabovich M."/>
            <person name="Anton B.P."/>
            <person name="Dubinina G."/>
            <person name="Orlova M."/>
            <person name="Belousova E."/>
            <person name="Roberts R.J."/>
        </authorList>
    </citation>
    <scope>NUCLEOTIDE SEQUENCE [LARGE SCALE GENOMIC DNA]</scope>
    <source>
        <strain evidence="8">D3</strain>
    </source>
</reference>
<evidence type="ECO:0000313" key="9">
    <source>
        <dbReference type="Proteomes" id="UP000194798"/>
    </source>
</evidence>
<evidence type="ECO:0000256" key="6">
    <source>
        <dbReference type="ARBA" id="ARBA00037066"/>
    </source>
</evidence>
<keyword evidence="5" id="KW-1278">Translocase</keyword>
<dbReference type="Gene3D" id="3.40.50.300">
    <property type="entry name" value="P-loop containing nucleotide triphosphate hydrolases"/>
    <property type="match status" value="1"/>
</dbReference>
<dbReference type="SUPFAM" id="SSF52540">
    <property type="entry name" value="P-loop containing nucleoside triphosphate hydrolases"/>
    <property type="match status" value="1"/>
</dbReference>
<evidence type="ECO:0000256" key="3">
    <source>
        <dbReference type="ARBA" id="ARBA00022741"/>
    </source>
</evidence>
<protein>
    <recommendedName>
        <fullName evidence="7">ABC transporter domain-containing protein</fullName>
    </recommendedName>
</protein>
<dbReference type="AlphaFoldDB" id="A0A251X5J8"/>
<dbReference type="InterPro" id="IPR003593">
    <property type="entry name" value="AAA+_ATPase"/>
</dbReference>
<gene>
    <name evidence="8" type="ORF">TPSD3_12380</name>
</gene>
<dbReference type="PANTHER" id="PTHR42794">
    <property type="entry name" value="HEMIN IMPORT ATP-BINDING PROTEIN HMUV"/>
    <property type="match status" value="1"/>
</dbReference>
<proteinExistence type="inferred from homology"/>
<keyword evidence="3" id="KW-0547">Nucleotide-binding</keyword>
<organism evidence="8 9">
    <name type="scientific">Thioflexithrix psekupsensis</name>
    <dbReference type="NCBI Taxonomy" id="1570016"/>
    <lineage>
        <taxon>Bacteria</taxon>
        <taxon>Pseudomonadati</taxon>
        <taxon>Pseudomonadota</taxon>
        <taxon>Gammaproteobacteria</taxon>
        <taxon>Thiotrichales</taxon>
        <taxon>Thioflexithrix</taxon>
    </lineage>
</organism>
<feature type="domain" description="ABC transporter" evidence="7">
    <location>
        <begin position="2"/>
        <end position="237"/>
    </location>
</feature>
<dbReference type="InterPro" id="IPR003439">
    <property type="entry name" value="ABC_transporter-like_ATP-bd"/>
</dbReference>
<comment type="function">
    <text evidence="6">Part of the ABC transporter complex HmuTUV involved in hemin import. Responsible for energy coupling to the transport system.</text>
</comment>
<evidence type="ECO:0000256" key="4">
    <source>
        <dbReference type="ARBA" id="ARBA00022840"/>
    </source>
</evidence>
<dbReference type="FunFam" id="3.40.50.300:FF:000134">
    <property type="entry name" value="Iron-enterobactin ABC transporter ATP-binding protein"/>
    <property type="match status" value="1"/>
</dbReference>
<dbReference type="InterPro" id="IPR027417">
    <property type="entry name" value="P-loop_NTPase"/>
</dbReference>
<dbReference type="OrthoDB" id="6461291at2"/>
<dbReference type="PROSITE" id="PS50893">
    <property type="entry name" value="ABC_TRANSPORTER_2"/>
    <property type="match status" value="1"/>
</dbReference>
<comment type="similarity">
    <text evidence="1">Belongs to the ABC transporter superfamily.</text>
</comment>
<keyword evidence="2" id="KW-0813">Transport</keyword>
<dbReference type="Proteomes" id="UP000194798">
    <property type="component" value="Unassembled WGS sequence"/>
</dbReference>
<comment type="caution">
    <text evidence="8">The sequence shown here is derived from an EMBL/GenBank/DDBJ whole genome shotgun (WGS) entry which is preliminary data.</text>
</comment>
<accession>A0A251X5J8</accession>
<dbReference type="GO" id="GO:0016887">
    <property type="term" value="F:ATP hydrolysis activity"/>
    <property type="evidence" value="ECO:0007669"/>
    <property type="project" value="InterPro"/>
</dbReference>
<dbReference type="PROSITE" id="PS00211">
    <property type="entry name" value="ABC_TRANSPORTER_1"/>
    <property type="match status" value="1"/>
</dbReference>